<comment type="subcellular location">
    <subcellularLocation>
        <location evidence="4">Cytoplasm</location>
    </subcellularLocation>
</comment>
<evidence type="ECO:0000313" key="10">
    <source>
        <dbReference type="EMBL" id="MBB5690833.1"/>
    </source>
</evidence>
<dbReference type="GO" id="GO:0008984">
    <property type="term" value="F:protein-glutamate methylesterase activity"/>
    <property type="evidence" value="ECO:0007669"/>
    <property type="project" value="UniProtKB-UniRule"/>
</dbReference>
<reference evidence="10 11" key="1">
    <citation type="submission" date="2020-08" db="EMBL/GenBank/DDBJ databases">
        <title>Genomic Encyclopedia of Type Strains, Phase IV (KMG-IV): sequencing the most valuable type-strain genomes for metagenomic binning, comparative biology and taxonomic classification.</title>
        <authorList>
            <person name="Goeker M."/>
        </authorList>
    </citation>
    <scope>NUCLEOTIDE SEQUENCE [LARGE SCALE GENOMIC DNA]</scope>
    <source>
        <strain evidence="10 11">DSM 25895</strain>
    </source>
</reference>
<dbReference type="InterPro" id="IPR035909">
    <property type="entry name" value="CheB_C"/>
</dbReference>
<comment type="function">
    <text evidence="4">Involved in chemotaxis. Part of a chemotaxis signal transduction system that modulates chemotaxis in response to various stimuli. Catalyzes the demethylation of specific methylglutamate residues introduced into the chemoreceptors (methyl-accepting chemotaxis proteins or MCP) by CheR. Also mediates the irreversible deamidation of specific glutamine residues to glutamic acid.</text>
</comment>
<dbReference type="RefSeq" id="WP_246419980.1">
    <property type="nucleotide sequence ID" value="NZ_JACIJE010000008.1"/>
</dbReference>
<keyword evidence="11" id="KW-1185">Reference proteome</keyword>
<comment type="similarity">
    <text evidence="4">Belongs to the CheB family.</text>
</comment>
<protein>
    <recommendedName>
        <fullName evidence="4">Protein-glutamate methylesterase/protein-glutamine glutaminase</fullName>
        <ecNumber evidence="4">3.1.1.61</ecNumber>
        <ecNumber evidence="4">3.5.1.44</ecNumber>
    </recommendedName>
</protein>
<keyword evidence="4 6" id="KW-0597">Phosphoprotein</keyword>
<dbReference type="EC" id="3.1.1.61" evidence="4"/>
<dbReference type="SUPFAM" id="SSF52172">
    <property type="entry name" value="CheY-like"/>
    <property type="match status" value="1"/>
</dbReference>
<dbReference type="GO" id="GO:0005737">
    <property type="term" value="C:cytoplasm"/>
    <property type="evidence" value="ECO:0007669"/>
    <property type="project" value="UniProtKB-SubCell"/>
</dbReference>
<dbReference type="InterPro" id="IPR001789">
    <property type="entry name" value="Sig_transdc_resp-reg_receiver"/>
</dbReference>
<dbReference type="EC" id="3.5.1.44" evidence="4"/>
<dbReference type="PIRSF" id="PIRSF000876">
    <property type="entry name" value="RR_chemtxs_CheB"/>
    <property type="match status" value="1"/>
</dbReference>
<dbReference type="GO" id="GO:0050568">
    <property type="term" value="F:protein-glutamine glutaminase activity"/>
    <property type="evidence" value="ECO:0007669"/>
    <property type="project" value="UniProtKB-UniRule"/>
</dbReference>
<comment type="PTM">
    <text evidence="4">Phosphorylated by CheA. Phosphorylation of the N-terminal regulatory domain activates the methylesterase activity.</text>
</comment>
<evidence type="ECO:0000256" key="4">
    <source>
        <dbReference type="HAMAP-Rule" id="MF_00099"/>
    </source>
</evidence>
<organism evidence="10 11">
    <name type="scientific">Neoroseomonas alkaliterrae</name>
    <dbReference type="NCBI Taxonomy" id="1452450"/>
    <lineage>
        <taxon>Bacteria</taxon>
        <taxon>Pseudomonadati</taxon>
        <taxon>Pseudomonadota</taxon>
        <taxon>Alphaproteobacteria</taxon>
        <taxon>Acetobacterales</taxon>
        <taxon>Acetobacteraceae</taxon>
        <taxon>Neoroseomonas</taxon>
    </lineage>
</organism>
<dbReference type="AlphaFoldDB" id="A0A840YA00"/>
<dbReference type="CDD" id="cd16432">
    <property type="entry name" value="CheB_Rec"/>
    <property type="match status" value="1"/>
</dbReference>
<dbReference type="EMBL" id="JACIJE010000008">
    <property type="protein sequence ID" value="MBB5690833.1"/>
    <property type="molecule type" value="Genomic_DNA"/>
</dbReference>
<evidence type="ECO:0000256" key="7">
    <source>
        <dbReference type="SAM" id="MobiDB-lite"/>
    </source>
</evidence>
<evidence type="ECO:0000313" key="11">
    <source>
        <dbReference type="Proteomes" id="UP000562254"/>
    </source>
</evidence>
<dbReference type="CDD" id="cd17541">
    <property type="entry name" value="REC_CheB-like"/>
    <property type="match status" value="1"/>
</dbReference>
<dbReference type="Gene3D" id="3.40.50.2300">
    <property type="match status" value="1"/>
</dbReference>
<evidence type="ECO:0000256" key="5">
    <source>
        <dbReference type="PROSITE-ProRule" id="PRU00050"/>
    </source>
</evidence>
<keyword evidence="4" id="KW-0963">Cytoplasm</keyword>
<evidence type="ECO:0000256" key="2">
    <source>
        <dbReference type="ARBA" id="ARBA00022801"/>
    </source>
</evidence>
<feature type="domain" description="Response regulatory" evidence="8">
    <location>
        <begin position="13"/>
        <end position="131"/>
    </location>
</feature>
<feature type="active site" evidence="4 5">
    <location>
        <position position="206"/>
    </location>
</feature>
<gene>
    <name evidence="4" type="primary">cheB</name>
    <name evidence="10" type="ORF">FHS88_002973</name>
</gene>
<dbReference type="InterPro" id="IPR011006">
    <property type="entry name" value="CheY-like_superfamily"/>
</dbReference>
<dbReference type="Pfam" id="PF01339">
    <property type="entry name" value="CheB_methylest"/>
    <property type="match status" value="1"/>
</dbReference>
<dbReference type="InterPro" id="IPR008248">
    <property type="entry name" value="CheB-like"/>
</dbReference>
<dbReference type="NCBIfam" id="NF001965">
    <property type="entry name" value="PRK00742.1"/>
    <property type="match status" value="1"/>
</dbReference>
<evidence type="ECO:0000259" key="8">
    <source>
        <dbReference type="PROSITE" id="PS50110"/>
    </source>
</evidence>
<dbReference type="GO" id="GO:0000156">
    <property type="term" value="F:phosphorelay response regulator activity"/>
    <property type="evidence" value="ECO:0007669"/>
    <property type="project" value="InterPro"/>
</dbReference>
<name>A0A840YA00_9PROT</name>
<comment type="catalytic activity">
    <reaction evidence="4">
        <text>L-glutaminyl-[protein] + H2O = L-glutamyl-[protein] + NH4(+)</text>
        <dbReference type="Rhea" id="RHEA:16441"/>
        <dbReference type="Rhea" id="RHEA-COMP:10207"/>
        <dbReference type="Rhea" id="RHEA-COMP:10208"/>
        <dbReference type="ChEBI" id="CHEBI:15377"/>
        <dbReference type="ChEBI" id="CHEBI:28938"/>
        <dbReference type="ChEBI" id="CHEBI:29973"/>
        <dbReference type="ChEBI" id="CHEBI:30011"/>
        <dbReference type="EC" id="3.5.1.44"/>
    </reaction>
</comment>
<dbReference type="PANTHER" id="PTHR42872:SF3">
    <property type="entry name" value="PROTEIN-GLUTAMATE METHYLESTERASE_PROTEIN-GLUTAMINE GLUTAMINASE 1"/>
    <property type="match status" value="1"/>
</dbReference>
<evidence type="ECO:0000256" key="1">
    <source>
        <dbReference type="ARBA" id="ARBA00022500"/>
    </source>
</evidence>
<accession>A0A840YA00</accession>
<dbReference type="PROSITE" id="PS50110">
    <property type="entry name" value="RESPONSE_REGULATORY"/>
    <property type="match status" value="1"/>
</dbReference>
<feature type="active site" evidence="4 5">
    <location>
        <position position="180"/>
    </location>
</feature>
<feature type="domain" description="CheB-type methylesterase" evidence="9">
    <location>
        <begin position="168"/>
        <end position="356"/>
    </location>
</feature>
<sequence>MSLPPASAAEEVRVMLCDDSATARAVLARLLESEPGIRVVHRAADGRQAIEALATARPDVVLLDLEMPVMDGMTALPLILKAAPRAAVIVASALTQRGAREAIAALAAGAADYVPKPQGAAGGAADPAFRAELIAKVRGWARKKRQDAGTPRPGSVAPPAPAARIAPPKRRPLLVAVGCSTGGPQALAELVARLPRLPVPMVVVQHMPAGFTAMLAEHLDRQGALRCAEARDGEALAAGRIHLAPGDRHLLVEAEPGGGLRARLTSDPPVNFCRPAVDPMLRSAVAATGGRVLAVILTGMGHDGLEGCRAVAAAGGQVLAQDEASSVVWGMPGAVARAGLPALLAPPAALAERIAALAAERVIA</sequence>
<dbReference type="Gene3D" id="3.40.50.180">
    <property type="entry name" value="Methylesterase CheB, C-terminal domain"/>
    <property type="match status" value="1"/>
</dbReference>
<dbReference type="InterPro" id="IPR000673">
    <property type="entry name" value="Sig_transdc_resp-reg_Me-estase"/>
</dbReference>
<dbReference type="PANTHER" id="PTHR42872">
    <property type="entry name" value="PROTEIN-GLUTAMATE METHYLESTERASE/PROTEIN-GLUTAMINE GLUTAMINASE"/>
    <property type="match status" value="1"/>
</dbReference>
<dbReference type="Pfam" id="PF00072">
    <property type="entry name" value="Response_reg"/>
    <property type="match status" value="1"/>
</dbReference>
<evidence type="ECO:0000259" key="9">
    <source>
        <dbReference type="PROSITE" id="PS50122"/>
    </source>
</evidence>
<feature type="region of interest" description="Disordered" evidence="7">
    <location>
        <begin position="142"/>
        <end position="165"/>
    </location>
</feature>
<dbReference type="Proteomes" id="UP000562254">
    <property type="component" value="Unassembled WGS sequence"/>
</dbReference>
<comment type="domain">
    <text evidence="4">Contains a C-terminal catalytic domain, and an N-terminal region which modulates catalytic activity.</text>
</comment>
<dbReference type="SMART" id="SM00448">
    <property type="entry name" value="REC"/>
    <property type="match status" value="1"/>
</dbReference>
<dbReference type="SUPFAM" id="SSF52738">
    <property type="entry name" value="Methylesterase CheB, C-terminal domain"/>
    <property type="match status" value="1"/>
</dbReference>
<feature type="active site" evidence="4 5">
    <location>
        <position position="303"/>
    </location>
</feature>
<dbReference type="PROSITE" id="PS50122">
    <property type="entry name" value="CHEB"/>
    <property type="match status" value="1"/>
</dbReference>
<comment type="caution">
    <text evidence="10">The sequence shown here is derived from an EMBL/GenBank/DDBJ whole genome shotgun (WGS) entry which is preliminary data.</text>
</comment>
<keyword evidence="2 4" id="KW-0378">Hydrolase</keyword>
<proteinExistence type="inferred from homology"/>
<evidence type="ECO:0000256" key="6">
    <source>
        <dbReference type="PROSITE-ProRule" id="PRU00169"/>
    </source>
</evidence>
<feature type="modified residue" description="4-aspartylphosphate" evidence="4 6">
    <location>
        <position position="64"/>
    </location>
</feature>
<comment type="catalytic activity">
    <reaction evidence="3 4">
        <text>[protein]-L-glutamate 5-O-methyl ester + H2O = L-glutamyl-[protein] + methanol + H(+)</text>
        <dbReference type="Rhea" id="RHEA:23236"/>
        <dbReference type="Rhea" id="RHEA-COMP:10208"/>
        <dbReference type="Rhea" id="RHEA-COMP:10311"/>
        <dbReference type="ChEBI" id="CHEBI:15377"/>
        <dbReference type="ChEBI" id="CHEBI:15378"/>
        <dbReference type="ChEBI" id="CHEBI:17790"/>
        <dbReference type="ChEBI" id="CHEBI:29973"/>
        <dbReference type="ChEBI" id="CHEBI:82795"/>
        <dbReference type="EC" id="3.1.1.61"/>
    </reaction>
</comment>
<dbReference type="GO" id="GO:0006935">
    <property type="term" value="P:chemotaxis"/>
    <property type="evidence" value="ECO:0007669"/>
    <property type="project" value="UniProtKB-UniRule"/>
</dbReference>
<dbReference type="HAMAP" id="MF_00099">
    <property type="entry name" value="CheB_chemtxs"/>
    <property type="match status" value="1"/>
</dbReference>
<evidence type="ECO:0000256" key="3">
    <source>
        <dbReference type="ARBA" id="ARBA00048267"/>
    </source>
</evidence>
<keyword evidence="1 4" id="KW-0145">Chemotaxis</keyword>